<evidence type="ECO:0000256" key="1">
    <source>
        <dbReference type="SAM" id="SignalP"/>
    </source>
</evidence>
<name>A0A1H6XCW0_9BACT</name>
<dbReference type="AlphaFoldDB" id="A0A1H6XCW0"/>
<evidence type="ECO:0000313" key="2">
    <source>
        <dbReference type="EMBL" id="SEJ27021.1"/>
    </source>
</evidence>
<reference evidence="2 3" key="1">
    <citation type="submission" date="2016-10" db="EMBL/GenBank/DDBJ databases">
        <authorList>
            <person name="de Groot N.N."/>
        </authorList>
    </citation>
    <scope>NUCLEOTIDE SEQUENCE [LARGE SCALE GENOMIC DNA]</scope>
    <source>
        <strain evidence="2 3">DSM 19938</strain>
    </source>
</reference>
<dbReference type="STRING" id="408657.SAMN04487995_3873"/>
<dbReference type="EMBL" id="FNXY01000006">
    <property type="protein sequence ID" value="SEJ27021.1"/>
    <property type="molecule type" value="Genomic_DNA"/>
</dbReference>
<dbReference type="Proteomes" id="UP000199532">
    <property type="component" value="Unassembled WGS sequence"/>
</dbReference>
<evidence type="ECO:0008006" key="4">
    <source>
        <dbReference type="Google" id="ProtNLM"/>
    </source>
</evidence>
<feature type="signal peptide" evidence="1">
    <location>
        <begin position="1"/>
        <end position="26"/>
    </location>
</feature>
<keyword evidence="3" id="KW-1185">Reference proteome</keyword>
<accession>A0A1H6XCW0</accession>
<feature type="chain" id="PRO_5011474046" description="MetA-pathway of phenol degradation" evidence="1">
    <location>
        <begin position="27"/>
        <end position="308"/>
    </location>
</feature>
<protein>
    <recommendedName>
        <fullName evidence="4">MetA-pathway of phenol degradation</fullName>
    </recommendedName>
</protein>
<sequence>MLFNLFEMKTLRFLLLIFLFPLASQACDICGCANSGSYFGLMPQSNKSVVGIRYNYLNFTTHPTSQVLRTEEKFNVTELYARFFPIKRVQVMAFLPYRMDQQVTTSGTKKQNGLGDMTILANYNILNTLMDTESSSKFSHTLLVGGGIKLPTGRFKYDENDVLQVANANFQPGTGSTDFILNAFYTVNLDQWGLGVNVSRKFNTTNSQEYKFGNQLFGTMDLYRSFKVGKVTLTPTVGLYAEQSGKGRKNDLILDETGGKQLNGTLGINLFSNRWMLGINGQKPISQRSNSGHVVAKERVLVQLGFLF</sequence>
<proteinExistence type="predicted"/>
<gene>
    <name evidence="2" type="ORF">SAMN04487995_3873</name>
</gene>
<evidence type="ECO:0000313" key="3">
    <source>
        <dbReference type="Proteomes" id="UP000199532"/>
    </source>
</evidence>
<keyword evidence="1" id="KW-0732">Signal</keyword>
<organism evidence="2 3">
    <name type="scientific">Dyadobacter koreensis</name>
    <dbReference type="NCBI Taxonomy" id="408657"/>
    <lineage>
        <taxon>Bacteria</taxon>
        <taxon>Pseudomonadati</taxon>
        <taxon>Bacteroidota</taxon>
        <taxon>Cytophagia</taxon>
        <taxon>Cytophagales</taxon>
        <taxon>Spirosomataceae</taxon>
        <taxon>Dyadobacter</taxon>
    </lineage>
</organism>